<evidence type="ECO:0000313" key="2">
    <source>
        <dbReference type="EMBL" id="WNM17985.1"/>
    </source>
</evidence>
<keyword evidence="4" id="KW-1185">Reference proteome</keyword>
<name>A0AA96F3G8_9FLAO</name>
<evidence type="ECO:0000256" key="1">
    <source>
        <dbReference type="SAM" id="SignalP"/>
    </source>
</evidence>
<keyword evidence="1" id="KW-0732">Signal</keyword>
<accession>A0AA96F3G8</accession>
<evidence type="ECO:0000313" key="4">
    <source>
        <dbReference type="Proteomes" id="UP001304515"/>
    </source>
</evidence>
<dbReference type="Proteomes" id="UP001304515">
    <property type="component" value="Chromosome"/>
</dbReference>
<proteinExistence type="predicted"/>
<gene>
    <name evidence="3" type="ORF">RN605_01460</name>
    <name evidence="2" type="ORF">RN608_08160</name>
</gene>
<feature type="signal peptide" evidence="1">
    <location>
        <begin position="1"/>
        <end position="23"/>
    </location>
</feature>
<dbReference type="KEGG" id="fcj:RN605_01460"/>
<sequence>MKLFKKSMAIVVLAIVATLSVNCSSDSSSSSSDSGFYLKCKINGVQFVSTDPYVINSLSKSITAQSDNENIQETVSLYMPLTVATGTYTITEEPSNVDSYGAGYSNFDTDVSSQEAAGTLTITQVTADVIKGTFSFTSPDFDGNTITVTEGTFRAENIQ</sequence>
<dbReference type="AlphaFoldDB" id="A0AA96F3G8"/>
<protein>
    <submittedName>
        <fullName evidence="3">DUF6252 family protein</fullName>
    </submittedName>
</protein>
<dbReference type="RefSeq" id="WP_313321635.1">
    <property type="nucleotide sequence ID" value="NZ_CP134878.1"/>
</dbReference>
<dbReference type="EMBL" id="CP134878">
    <property type="protein sequence ID" value="WNM17985.1"/>
    <property type="molecule type" value="Genomic_DNA"/>
</dbReference>
<organism evidence="3 4">
    <name type="scientific">Flavobacterium capsici</name>
    <dbReference type="NCBI Taxonomy" id="3075618"/>
    <lineage>
        <taxon>Bacteria</taxon>
        <taxon>Pseudomonadati</taxon>
        <taxon>Bacteroidota</taxon>
        <taxon>Flavobacteriia</taxon>
        <taxon>Flavobacteriales</taxon>
        <taxon>Flavobacteriaceae</taxon>
        <taxon>Flavobacterium</taxon>
    </lineage>
</organism>
<accession>A0AA96J1L2</accession>
<reference evidence="3 4" key="1">
    <citation type="submission" date="2023-09" db="EMBL/GenBank/DDBJ databases">
        <title>Flavobacterium sp. a novel bacteria isolate from Pepper rhizosphere.</title>
        <authorList>
            <person name="Peng Y."/>
            <person name="Lee J."/>
        </authorList>
    </citation>
    <scope>NUCLEOTIDE SEQUENCE [LARGE SCALE GENOMIC DNA]</scope>
    <source>
        <strain evidence="2">PMR2A8</strain>
        <strain evidence="3 4">PMTSA4</strain>
    </source>
</reference>
<feature type="chain" id="PRO_5044705297" evidence="1">
    <location>
        <begin position="24"/>
        <end position="159"/>
    </location>
</feature>
<dbReference type="EMBL" id="CP134890">
    <property type="protein sequence ID" value="WNM22037.1"/>
    <property type="molecule type" value="Genomic_DNA"/>
</dbReference>
<evidence type="ECO:0000313" key="3">
    <source>
        <dbReference type="EMBL" id="WNM22037.1"/>
    </source>
</evidence>